<dbReference type="InterPro" id="IPR023041">
    <property type="entry name" value="Glucose_rcpt_Git3-like_N"/>
</dbReference>
<gene>
    <name evidence="7" type="ORF">Q9L58_006273</name>
</gene>
<dbReference type="InterPro" id="IPR017981">
    <property type="entry name" value="GPCR_2-like_7TM"/>
</dbReference>
<keyword evidence="8" id="KW-1185">Reference proteome</keyword>
<feature type="transmembrane region" description="Helical" evidence="5">
    <location>
        <begin position="114"/>
        <end position="133"/>
    </location>
</feature>
<dbReference type="InterPro" id="IPR022343">
    <property type="entry name" value="GCR1-cAMP_receptor"/>
</dbReference>
<name>A0ABR3GFX3_9PEZI</name>
<dbReference type="Pfam" id="PF11710">
    <property type="entry name" value="Git3"/>
    <property type="match status" value="1"/>
</dbReference>
<protein>
    <recommendedName>
        <fullName evidence="6">G-protein coupled receptors family 2 profile 2 domain-containing protein</fullName>
    </recommendedName>
</protein>
<organism evidence="7 8">
    <name type="scientific">Discina gigas</name>
    <dbReference type="NCBI Taxonomy" id="1032678"/>
    <lineage>
        <taxon>Eukaryota</taxon>
        <taxon>Fungi</taxon>
        <taxon>Dikarya</taxon>
        <taxon>Ascomycota</taxon>
        <taxon>Pezizomycotina</taxon>
        <taxon>Pezizomycetes</taxon>
        <taxon>Pezizales</taxon>
        <taxon>Discinaceae</taxon>
        <taxon>Discina</taxon>
    </lineage>
</organism>
<feature type="transmembrane region" description="Helical" evidence="5">
    <location>
        <begin position="43"/>
        <end position="59"/>
    </location>
</feature>
<feature type="transmembrane region" description="Helical" evidence="5">
    <location>
        <begin position="192"/>
        <end position="210"/>
    </location>
</feature>
<evidence type="ECO:0000256" key="3">
    <source>
        <dbReference type="ARBA" id="ARBA00022989"/>
    </source>
</evidence>
<evidence type="ECO:0000256" key="4">
    <source>
        <dbReference type="ARBA" id="ARBA00023136"/>
    </source>
</evidence>
<keyword evidence="2 5" id="KW-0812">Transmembrane</keyword>
<evidence type="ECO:0000256" key="5">
    <source>
        <dbReference type="SAM" id="Phobius"/>
    </source>
</evidence>
<comment type="subcellular location">
    <subcellularLocation>
        <location evidence="1">Membrane</location>
        <topology evidence="1">Multi-pass membrane protein</topology>
    </subcellularLocation>
</comment>
<dbReference type="EMBL" id="JBBBZM010000085">
    <property type="protein sequence ID" value="KAL0634756.1"/>
    <property type="molecule type" value="Genomic_DNA"/>
</dbReference>
<dbReference type="Proteomes" id="UP001447188">
    <property type="component" value="Unassembled WGS sequence"/>
</dbReference>
<evidence type="ECO:0000256" key="1">
    <source>
        <dbReference type="ARBA" id="ARBA00004141"/>
    </source>
</evidence>
<dbReference type="PRINTS" id="PR02001">
    <property type="entry name" value="GCR1CAMPR"/>
</dbReference>
<keyword evidence="3 5" id="KW-1133">Transmembrane helix</keyword>
<dbReference type="PANTHER" id="PTHR23112">
    <property type="entry name" value="G PROTEIN-COUPLED RECEPTOR 157-RELATED"/>
    <property type="match status" value="1"/>
</dbReference>
<sequence length="263" mass="30132">MALNFMLSTSMNISGYPIGDESRKDFCSVNGFLTQAFVVQTDYWVLIIATNTFLILGDQKRAAAWVQDHWIILWLLPWGFSLLWASLGLAITGYGDIGAWCWFTSDLTRLLVNFIQRWVIIVSILAIYIRLYFIIYKAHRGTVSDEEVSVVLNVMPIGSDPKSKRDTHTVSKIKIRGDAKALKRVSYRMMQYPLAYMFIWIIPTSIRIYHATGGGQAPLYLNILDKGCIVIQGFIDAMVYGFNERAWNGWKDFLFGDTRRFPI</sequence>
<dbReference type="Gene3D" id="1.20.1070.10">
    <property type="entry name" value="Rhodopsin 7-helix transmembrane proteins"/>
    <property type="match status" value="1"/>
</dbReference>
<feature type="domain" description="G-protein coupled receptors family 2 profile 2" evidence="6">
    <location>
        <begin position="1"/>
        <end position="129"/>
    </location>
</feature>
<evidence type="ECO:0000259" key="6">
    <source>
        <dbReference type="PROSITE" id="PS50261"/>
    </source>
</evidence>
<dbReference type="Pfam" id="PF11970">
    <property type="entry name" value="GPR_Gpa2_C"/>
    <property type="match status" value="1"/>
</dbReference>
<reference evidence="7 8" key="1">
    <citation type="submission" date="2024-02" db="EMBL/GenBank/DDBJ databases">
        <title>Discinaceae phylogenomics.</title>
        <authorList>
            <person name="Dirks A.C."/>
            <person name="James T.Y."/>
        </authorList>
    </citation>
    <scope>NUCLEOTIDE SEQUENCE [LARGE SCALE GENOMIC DNA]</scope>
    <source>
        <strain evidence="7 8">ACD0624</strain>
    </source>
</reference>
<proteinExistence type="predicted"/>
<evidence type="ECO:0000256" key="2">
    <source>
        <dbReference type="ARBA" id="ARBA00022692"/>
    </source>
</evidence>
<dbReference type="SUPFAM" id="SSF81321">
    <property type="entry name" value="Family A G protein-coupled receptor-like"/>
    <property type="match status" value="1"/>
</dbReference>
<dbReference type="PROSITE" id="PS50261">
    <property type="entry name" value="G_PROTEIN_RECEP_F2_4"/>
    <property type="match status" value="1"/>
</dbReference>
<dbReference type="InterPro" id="IPR022596">
    <property type="entry name" value="GPR1/2/3_C"/>
</dbReference>
<dbReference type="PANTHER" id="PTHR23112:SF0">
    <property type="entry name" value="TRANSMEMBRANE PROTEIN 116"/>
    <property type="match status" value="1"/>
</dbReference>
<feature type="transmembrane region" description="Helical" evidence="5">
    <location>
        <begin position="71"/>
        <end position="94"/>
    </location>
</feature>
<evidence type="ECO:0000313" key="8">
    <source>
        <dbReference type="Proteomes" id="UP001447188"/>
    </source>
</evidence>
<evidence type="ECO:0000313" key="7">
    <source>
        <dbReference type="EMBL" id="KAL0634756.1"/>
    </source>
</evidence>
<keyword evidence="4 5" id="KW-0472">Membrane</keyword>
<comment type="caution">
    <text evidence="7">The sequence shown here is derived from an EMBL/GenBank/DDBJ whole genome shotgun (WGS) entry which is preliminary data.</text>
</comment>
<accession>A0ABR3GFX3</accession>